<evidence type="ECO:0000313" key="3">
    <source>
        <dbReference type="Proteomes" id="UP000276133"/>
    </source>
</evidence>
<name>A0A3M7RR11_BRAPC</name>
<keyword evidence="1" id="KW-0812">Transmembrane</keyword>
<dbReference type="Proteomes" id="UP000276133">
    <property type="component" value="Unassembled WGS sequence"/>
</dbReference>
<reference evidence="2 3" key="1">
    <citation type="journal article" date="2018" name="Sci. Rep.">
        <title>Genomic signatures of local adaptation to the degree of environmental predictability in rotifers.</title>
        <authorList>
            <person name="Franch-Gras L."/>
            <person name="Hahn C."/>
            <person name="Garcia-Roger E.M."/>
            <person name="Carmona M.J."/>
            <person name="Serra M."/>
            <person name="Gomez A."/>
        </authorList>
    </citation>
    <scope>NUCLEOTIDE SEQUENCE [LARGE SCALE GENOMIC DNA]</scope>
    <source>
        <strain evidence="2">HYR1</strain>
    </source>
</reference>
<sequence>MAYYPNRLIQLNTSPNSVRPIIVSGAHQPIVSQPVYQVSQPYATQNSSLGYYQNSEESKPQKPKAIIEEDYDYQSDYAEPISPLPYADTSRKLLVGFHNHYDRETEIQSLQCCTCCIGCWRKCCSCCSGCENFISCPIYCWILFIMPVFLILIIGAIVSTLYATQIIK</sequence>
<keyword evidence="1" id="KW-0472">Membrane</keyword>
<gene>
    <name evidence="2" type="ORF">BpHYR1_052133</name>
</gene>
<protein>
    <submittedName>
        <fullName evidence="2">Uncharacterized protein</fullName>
    </submittedName>
</protein>
<feature type="transmembrane region" description="Helical" evidence="1">
    <location>
        <begin position="141"/>
        <end position="163"/>
    </location>
</feature>
<evidence type="ECO:0000256" key="1">
    <source>
        <dbReference type="SAM" id="Phobius"/>
    </source>
</evidence>
<keyword evidence="1" id="KW-1133">Transmembrane helix</keyword>
<organism evidence="2 3">
    <name type="scientific">Brachionus plicatilis</name>
    <name type="common">Marine rotifer</name>
    <name type="synonym">Brachionus muelleri</name>
    <dbReference type="NCBI Taxonomy" id="10195"/>
    <lineage>
        <taxon>Eukaryota</taxon>
        <taxon>Metazoa</taxon>
        <taxon>Spiralia</taxon>
        <taxon>Gnathifera</taxon>
        <taxon>Rotifera</taxon>
        <taxon>Eurotatoria</taxon>
        <taxon>Monogononta</taxon>
        <taxon>Pseudotrocha</taxon>
        <taxon>Ploima</taxon>
        <taxon>Brachionidae</taxon>
        <taxon>Brachionus</taxon>
    </lineage>
</organism>
<dbReference type="OrthoDB" id="10471701at2759"/>
<keyword evidence="3" id="KW-1185">Reference proteome</keyword>
<comment type="caution">
    <text evidence="2">The sequence shown here is derived from an EMBL/GenBank/DDBJ whole genome shotgun (WGS) entry which is preliminary data.</text>
</comment>
<dbReference type="AlphaFoldDB" id="A0A3M7RR11"/>
<proteinExistence type="predicted"/>
<evidence type="ECO:0000313" key="2">
    <source>
        <dbReference type="EMBL" id="RNA25991.1"/>
    </source>
</evidence>
<dbReference type="EMBL" id="REGN01002816">
    <property type="protein sequence ID" value="RNA25991.1"/>
    <property type="molecule type" value="Genomic_DNA"/>
</dbReference>
<accession>A0A3M7RR11</accession>